<evidence type="ECO:0000256" key="1">
    <source>
        <dbReference type="SAM" id="MobiDB-lite"/>
    </source>
</evidence>
<dbReference type="EMBL" id="OU899036">
    <property type="protein sequence ID" value="CAH1731619.1"/>
    <property type="molecule type" value="Genomic_DNA"/>
</dbReference>
<proteinExistence type="predicted"/>
<feature type="compositionally biased region" description="Basic and acidic residues" evidence="1">
    <location>
        <begin position="1"/>
        <end position="20"/>
    </location>
</feature>
<evidence type="ECO:0000313" key="3">
    <source>
        <dbReference type="Proteomes" id="UP001154329"/>
    </source>
</evidence>
<organism evidence="2 3">
    <name type="scientific">Aphis gossypii</name>
    <name type="common">Cotton aphid</name>
    <dbReference type="NCBI Taxonomy" id="80765"/>
    <lineage>
        <taxon>Eukaryota</taxon>
        <taxon>Metazoa</taxon>
        <taxon>Ecdysozoa</taxon>
        <taxon>Arthropoda</taxon>
        <taxon>Hexapoda</taxon>
        <taxon>Insecta</taxon>
        <taxon>Pterygota</taxon>
        <taxon>Neoptera</taxon>
        <taxon>Paraneoptera</taxon>
        <taxon>Hemiptera</taxon>
        <taxon>Sternorrhyncha</taxon>
        <taxon>Aphidomorpha</taxon>
        <taxon>Aphidoidea</taxon>
        <taxon>Aphididae</taxon>
        <taxon>Aphidini</taxon>
        <taxon>Aphis</taxon>
        <taxon>Aphis</taxon>
    </lineage>
</organism>
<reference evidence="2" key="1">
    <citation type="submission" date="2022-02" db="EMBL/GenBank/DDBJ databases">
        <authorList>
            <person name="King R."/>
        </authorList>
    </citation>
    <scope>NUCLEOTIDE SEQUENCE</scope>
</reference>
<protein>
    <submittedName>
        <fullName evidence="2">Uncharacterized protein</fullName>
    </submittedName>
</protein>
<dbReference type="Proteomes" id="UP001154329">
    <property type="component" value="Chromosome 3"/>
</dbReference>
<sequence length="166" mass="17845">MTSDRGSCRRDVNPFADESRSCGGCPDLPGASSAAGQVVAVPLNRSGGIVAVVRTQSSIHQVPPPPIVYVPCPPQPPVKCRRRISPFYGFPTPSGVCLPSPPTAARQRYYAILRVKFLVIQCTLDPKVDRFVSALSPSSASALHRCVRSLRGFSVRRIPRDFAGSV</sequence>
<name>A0A9P0JCR5_APHGO</name>
<feature type="region of interest" description="Disordered" evidence="1">
    <location>
        <begin position="1"/>
        <end position="21"/>
    </location>
</feature>
<reference evidence="2" key="2">
    <citation type="submission" date="2022-10" db="EMBL/GenBank/DDBJ databases">
        <authorList>
            <consortium name="ENA_rothamsted_submissions"/>
            <consortium name="culmorum"/>
            <person name="King R."/>
        </authorList>
    </citation>
    <scope>NUCLEOTIDE SEQUENCE</scope>
</reference>
<evidence type="ECO:0000313" key="2">
    <source>
        <dbReference type="EMBL" id="CAH1731619.1"/>
    </source>
</evidence>
<dbReference type="AlphaFoldDB" id="A0A9P0JCR5"/>
<keyword evidence="3" id="KW-1185">Reference proteome</keyword>
<accession>A0A9P0JCR5</accession>
<gene>
    <name evidence="2" type="ORF">APHIGO_LOCUS8297</name>
</gene>